<name>A0ABW9DHR0_9BURK</name>
<protein>
    <submittedName>
        <fullName evidence="2">Uncharacterized protein</fullName>
    </submittedName>
</protein>
<dbReference type="RefSeq" id="WP_408220009.1">
    <property type="nucleotide sequence ID" value="NZ_JAQQBZ010000051.1"/>
</dbReference>
<reference evidence="2 3" key="1">
    <citation type="journal article" date="2024" name="Chem. Sci.">
        <title>Discovery of megapolipeptins by genome mining of a Burkholderiales bacteria collection.</title>
        <authorList>
            <person name="Paulo B.S."/>
            <person name="Recchia M.J.J."/>
            <person name="Lee S."/>
            <person name="Fergusson C.H."/>
            <person name="Romanowski S.B."/>
            <person name="Hernandez A."/>
            <person name="Krull N."/>
            <person name="Liu D.Y."/>
            <person name="Cavanagh H."/>
            <person name="Bos A."/>
            <person name="Gray C.A."/>
            <person name="Murphy B.T."/>
            <person name="Linington R.G."/>
            <person name="Eustaquio A.S."/>
        </authorList>
    </citation>
    <scope>NUCLEOTIDE SEQUENCE [LARGE SCALE GENOMIC DNA]</scope>
    <source>
        <strain evidence="2 3">RL17-335-BIF-A</strain>
    </source>
</reference>
<evidence type="ECO:0000313" key="3">
    <source>
        <dbReference type="Proteomes" id="UP001629367"/>
    </source>
</evidence>
<gene>
    <name evidence="2" type="ORF">PQQ68_35735</name>
</gene>
<feature type="coiled-coil region" evidence="1">
    <location>
        <begin position="89"/>
        <end position="116"/>
    </location>
</feature>
<evidence type="ECO:0000313" key="2">
    <source>
        <dbReference type="EMBL" id="MFM0598401.1"/>
    </source>
</evidence>
<sequence>PSLLKIRHCVCTCARVRTRLMLRIKKRYLKERPIFKRSPALPHNDCTSIALEKDEMSSENHIDLEIALRKIHELAMEDGDLGQAYWYKVGQLLQRAAGMQAEIDSLSRELERCRAMRAKTE</sequence>
<comment type="caution">
    <text evidence="2">The sequence shown here is derived from an EMBL/GenBank/DDBJ whole genome shotgun (WGS) entry which is preliminary data.</text>
</comment>
<organism evidence="2 3">
    <name type="scientific">Paraburkholderia dilworthii</name>
    <dbReference type="NCBI Taxonomy" id="948106"/>
    <lineage>
        <taxon>Bacteria</taxon>
        <taxon>Pseudomonadati</taxon>
        <taxon>Pseudomonadota</taxon>
        <taxon>Betaproteobacteria</taxon>
        <taxon>Burkholderiales</taxon>
        <taxon>Burkholderiaceae</taxon>
        <taxon>Paraburkholderia</taxon>
    </lineage>
</organism>
<dbReference type="Proteomes" id="UP001629367">
    <property type="component" value="Unassembled WGS sequence"/>
</dbReference>
<feature type="non-terminal residue" evidence="2">
    <location>
        <position position="1"/>
    </location>
</feature>
<proteinExistence type="predicted"/>
<keyword evidence="1" id="KW-0175">Coiled coil</keyword>
<keyword evidence="3" id="KW-1185">Reference proteome</keyword>
<dbReference type="EMBL" id="JAQQBZ010000051">
    <property type="protein sequence ID" value="MFM0598401.1"/>
    <property type="molecule type" value="Genomic_DNA"/>
</dbReference>
<accession>A0ABW9DHR0</accession>
<evidence type="ECO:0000256" key="1">
    <source>
        <dbReference type="SAM" id="Coils"/>
    </source>
</evidence>